<dbReference type="InterPro" id="IPR032675">
    <property type="entry name" value="LRR_dom_sf"/>
</dbReference>
<reference evidence="1" key="1">
    <citation type="submission" date="2021-02" db="EMBL/GenBank/DDBJ databases">
        <authorList>
            <person name="Nowell W R."/>
        </authorList>
    </citation>
    <scope>NUCLEOTIDE SEQUENCE</scope>
</reference>
<evidence type="ECO:0000313" key="1">
    <source>
        <dbReference type="EMBL" id="CAF1381711.1"/>
    </source>
</evidence>
<evidence type="ECO:0008006" key="4">
    <source>
        <dbReference type="Google" id="ProtNLM"/>
    </source>
</evidence>
<evidence type="ECO:0000313" key="2">
    <source>
        <dbReference type="EMBL" id="CAF4276971.1"/>
    </source>
</evidence>
<dbReference type="Gene3D" id="3.80.10.10">
    <property type="entry name" value="Ribonuclease Inhibitor"/>
    <property type="match status" value="1"/>
</dbReference>
<organism evidence="1 3">
    <name type="scientific">Didymodactylos carnosus</name>
    <dbReference type="NCBI Taxonomy" id="1234261"/>
    <lineage>
        <taxon>Eukaryota</taxon>
        <taxon>Metazoa</taxon>
        <taxon>Spiralia</taxon>
        <taxon>Gnathifera</taxon>
        <taxon>Rotifera</taxon>
        <taxon>Eurotatoria</taxon>
        <taxon>Bdelloidea</taxon>
        <taxon>Philodinida</taxon>
        <taxon>Philodinidae</taxon>
        <taxon>Didymodactylos</taxon>
    </lineage>
</organism>
<evidence type="ECO:0000313" key="3">
    <source>
        <dbReference type="Proteomes" id="UP000663829"/>
    </source>
</evidence>
<dbReference type="AlphaFoldDB" id="A0A815JPC5"/>
<dbReference type="SUPFAM" id="SSF52047">
    <property type="entry name" value="RNI-like"/>
    <property type="match status" value="1"/>
</dbReference>
<dbReference type="SUPFAM" id="SSF81383">
    <property type="entry name" value="F-box domain"/>
    <property type="match status" value="1"/>
</dbReference>
<accession>A0A815JPC5</accession>
<feature type="non-terminal residue" evidence="1">
    <location>
        <position position="1"/>
    </location>
</feature>
<dbReference type="EMBL" id="CAJNOQ010016478">
    <property type="protein sequence ID" value="CAF1381711.1"/>
    <property type="molecule type" value="Genomic_DNA"/>
</dbReference>
<name>A0A815JPC5_9BILA</name>
<protein>
    <recommendedName>
        <fullName evidence="4">F-box domain-containing protein</fullName>
    </recommendedName>
</protein>
<comment type="caution">
    <text evidence="1">The sequence shown here is derived from an EMBL/GenBank/DDBJ whole genome shotgun (WGS) entry which is preliminary data.</text>
</comment>
<dbReference type="OrthoDB" id="10048236at2759"/>
<dbReference type="EMBL" id="CAJOBC010081830">
    <property type="protein sequence ID" value="CAF4276971.1"/>
    <property type="molecule type" value="Genomic_DNA"/>
</dbReference>
<gene>
    <name evidence="1" type="ORF">GPM918_LOCUS32362</name>
    <name evidence="2" type="ORF">SRO942_LOCUS33029</name>
</gene>
<dbReference type="Proteomes" id="UP000681722">
    <property type="component" value="Unassembled WGS sequence"/>
</dbReference>
<sequence>IIMFLDDLSDDVLMLIFEKLDIIVLHAAVKNVNHRFNRILTDKRLRFYSNTSAITQDKLEYYRRNSLTTMITDFSHNNTVKFNLQYLFNSKMTKIERLTLQICVIQDLIDILPYLPELQYLNIKDLNMDYLKYTDDALHNISLMRLTCLILNITPLQFSTLKKFLECMPILRKLTISGQCFPPCDECFDTEQWKRLSSTSLPKLEHFHLALRARYTPQLDELKKTFEKDEYWTTIIRKSKIILYLRKNPS</sequence>
<dbReference type="InterPro" id="IPR036047">
    <property type="entry name" value="F-box-like_dom_sf"/>
</dbReference>
<dbReference type="Proteomes" id="UP000663829">
    <property type="component" value="Unassembled WGS sequence"/>
</dbReference>
<proteinExistence type="predicted"/>
<keyword evidence="3" id="KW-1185">Reference proteome</keyword>